<evidence type="ECO:0000256" key="8">
    <source>
        <dbReference type="ARBA" id="ARBA00032273"/>
    </source>
</evidence>
<dbReference type="EMBL" id="SFCI01000193">
    <property type="protein sequence ID" value="TFY81604.1"/>
    <property type="molecule type" value="Genomic_DNA"/>
</dbReference>
<organism evidence="10 11">
    <name type="scientific">Hericium alpestre</name>
    <dbReference type="NCBI Taxonomy" id="135208"/>
    <lineage>
        <taxon>Eukaryota</taxon>
        <taxon>Fungi</taxon>
        <taxon>Dikarya</taxon>
        <taxon>Basidiomycota</taxon>
        <taxon>Agaricomycotina</taxon>
        <taxon>Agaricomycetes</taxon>
        <taxon>Russulales</taxon>
        <taxon>Hericiaceae</taxon>
        <taxon>Hericium</taxon>
    </lineage>
</organism>
<dbReference type="PANTHER" id="PTHR11934:SF0">
    <property type="entry name" value="RIBOSE-5-PHOSPHATE ISOMERASE"/>
    <property type="match status" value="1"/>
</dbReference>
<comment type="caution">
    <text evidence="10">The sequence shown here is derived from an EMBL/GenBank/DDBJ whole genome shotgun (WGS) entry which is preliminary data.</text>
</comment>
<dbReference type="Gene3D" id="3.40.50.1360">
    <property type="match status" value="1"/>
</dbReference>
<dbReference type="EC" id="5.3.1.6" evidence="4"/>
<dbReference type="SUPFAM" id="SSF100950">
    <property type="entry name" value="NagB/RpiA/CoA transferase-like"/>
    <property type="match status" value="1"/>
</dbReference>
<dbReference type="PANTHER" id="PTHR11934">
    <property type="entry name" value="RIBOSE-5-PHOSPHATE ISOMERASE"/>
    <property type="match status" value="1"/>
</dbReference>
<dbReference type="InterPro" id="IPR004788">
    <property type="entry name" value="Ribose5P_isomerase_type_A"/>
</dbReference>
<comment type="pathway">
    <text evidence="2">Carbohydrate degradation; pentose phosphate pathway; D-ribose 5-phosphate from D-ribulose 5-phosphate (non-oxidative stage): step 1/1.</text>
</comment>
<feature type="compositionally biased region" description="Basic and acidic residues" evidence="9">
    <location>
        <begin position="1"/>
        <end position="15"/>
    </location>
</feature>
<accession>A0A4Z0A5F4</accession>
<reference evidence="10 11" key="1">
    <citation type="submission" date="2019-02" db="EMBL/GenBank/DDBJ databases">
        <title>Genome sequencing of the rare red list fungi Hericium alpestre (H. flagellum).</title>
        <authorList>
            <person name="Buettner E."/>
            <person name="Kellner H."/>
        </authorList>
    </citation>
    <scope>NUCLEOTIDE SEQUENCE [LARGE SCALE GENOMIC DNA]</scope>
    <source>
        <strain evidence="10 11">DSM 108284</strain>
    </source>
</reference>
<evidence type="ECO:0000256" key="6">
    <source>
        <dbReference type="ARBA" id="ARBA00023235"/>
    </source>
</evidence>
<feature type="region of interest" description="Disordered" evidence="9">
    <location>
        <begin position="1"/>
        <end position="34"/>
    </location>
</feature>
<evidence type="ECO:0000256" key="2">
    <source>
        <dbReference type="ARBA" id="ARBA00004988"/>
    </source>
</evidence>
<evidence type="ECO:0000313" key="11">
    <source>
        <dbReference type="Proteomes" id="UP000298061"/>
    </source>
</evidence>
<dbReference type="GO" id="GO:0006014">
    <property type="term" value="P:D-ribose metabolic process"/>
    <property type="evidence" value="ECO:0007669"/>
    <property type="project" value="TreeGrafter"/>
</dbReference>
<protein>
    <recommendedName>
        <fullName evidence="5">Ribose-5-phosphate isomerase</fullName>
        <ecNumber evidence="4">5.3.1.6</ecNumber>
    </recommendedName>
    <alternativeName>
        <fullName evidence="8">D-ribose-5-phosphate ketol-isomerase</fullName>
    </alternativeName>
    <alternativeName>
        <fullName evidence="7">Phosphoriboisomerase</fullName>
    </alternativeName>
</protein>
<dbReference type="OrthoDB" id="1555531at2759"/>
<comment type="catalytic activity">
    <reaction evidence="1">
        <text>aldehydo-D-ribose 5-phosphate = D-ribulose 5-phosphate</text>
        <dbReference type="Rhea" id="RHEA:14657"/>
        <dbReference type="ChEBI" id="CHEBI:58121"/>
        <dbReference type="ChEBI" id="CHEBI:58273"/>
        <dbReference type="EC" id="5.3.1.6"/>
    </reaction>
</comment>
<name>A0A4Z0A5F4_9AGAM</name>
<dbReference type="InterPro" id="IPR037171">
    <property type="entry name" value="NagB/RpiA_transferase-like"/>
</dbReference>
<dbReference type="Pfam" id="PF06026">
    <property type="entry name" value="Rib_5-P_isom_A"/>
    <property type="match status" value="1"/>
</dbReference>
<dbReference type="Proteomes" id="UP000298061">
    <property type="component" value="Unassembled WGS sequence"/>
</dbReference>
<comment type="similarity">
    <text evidence="3">Belongs to the ribose 5-phosphate isomerase family.</text>
</comment>
<evidence type="ECO:0000256" key="1">
    <source>
        <dbReference type="ARBA" id="ARBA00001713"/>
    </source>
</evidence>
<dbReference type="STRING" id="135208.A0A4Z0A5F4"/>
<gene>
    <name evidence="10" type="ORF">EWM64_g2408</name>
</gene>
<evidence type="ECO:0000256" key="9">
    <source>
        <dbReference type="SAM" id="MobiDB-lite"/>
    </source>
</evidence>
<dbReference type="AlphaFoldDB" id="A0A4Z0A5F4"/>
<evidence type="ECO:0000256" key="4">
    <source>
        <dbReference type="ARBA" id="ARBA00011959"/>
    </source>
</evidence>
<evidence type="ECO:0000256" key="3">
    <source>
        <dbReference type="ARBA" id="ARBA00008088"/>
    </source>
</evidence>
<dbReference type="GO" id="GO:0005737">
    <property type="term" value="C:cytoplasm"/>
    <property type="evidence" value="ECO:0007669"/>
    <property type="project" value="TreeGrafter"/>
</dbReference>
<evidence type="ECO:0000313" key="10">
    <source>
        <dbReference type="EMBL" id="TFY81604.1"/>
    </source>
</evidence>
<sequence length="261" mass="28476">MFERNRSRPLVRDAQLEQTPVAKHGPIRTNGATRPLLRRPSSIGLLHQPALAGFQSKELIVQAGLLLGDVDQYPTLDVTIDGADEVDRDLNCIKGGGACHLREKVLAEAGEHRDAGVRAAALRHDALDGGEDVLLVDAELARLLEVVREDVEEDLRVGGRVDVPNCPPSDTALRSQHMSEHLAAQDHTQLTMANAHAANQARHCVRIKHIADHAVRLALVKAPLRTAGDDPARILSAMLQQRKTFADLVRSIHACIVQKQT</sequence>
<dbReference type="GO" id="GO:0004751">
    <property type="term" value="F:ribose-5-phosphate isomerase activity"/>
    <property type="evidence" value="ECO:0007669"/>
    <property type="project" value="UniProtKB-EC"/>
</dbReference>
<keyword evidence="6" id="KW-0413">Isomerase</keyword>
<evidence type="ECO:0000256" key="5">
    <source>
        <dbReference type="ARBA" id="ARBA00019150"/>
    </source>
</evidence>
<dbReference type="UniPathway" id="UPA00115">
    <property type="reaction ID" value="UER00412"/>
</dbReference>
<proteinExistence type="inferred from homology"/>
<keyword evidence="11" id="KW-1185">Reference proteome</keyword>
<evidence type="ECO:0000256" key="7">
    <source>
        <dbReference type="ARBA" id="ARBA00029734"/>
    </source>
</evidence>
<dbReference type="GO" id="GO:0009052">
    <property type="term" value="P:pentose-phosphate shunt, non-oxidative branch"/>
    <property type="evidence" value="ECO:0007669"/>
    <property type="project" value="InterPro"/>
</dbReference>